<accession>A0AAW0WPP6</accession>
<name>A0AAW0WPP6_CHEQU</name>
<feature type="non-terminal residue" evidence="2">
    <location>
        <position position="1"/>
    </location>
</feature>
<dbReference type="Proteomes" id="UP001445076">
    <property type="component" value="Unassembled WGS sequence"/>
</dbReference>
<evidence type="ECO:0000313" key="2">
    <source>
        <dbReference type="EMBL" id="KAK8732815.1"/>
    </source>
</evidence>
<feature type="non-terminal residue" evidence="2">
    <location>
        <position position="120"/>
    </location>
</feature>
<sequence>ANVYSIHTSIYGYRNQRGHIVPYTEDLYLRTGRSIVKAVLDYYQFLGLIPYTFPSAQPLHDLPRGKGPASPPLHTRHSRSHLSLQQARTPHCSSRSKWSPGGKERGSRALTKLPDVKGPG</sequence>
<dbReference type="EMBL" id="JARKIK010000056">
    <property type="protein sequence ID" value="KAK8732815.1"/>
    <property type="molecule type" value="Genomic_DNA"/>
</dbReference>
<reference evidence="2 3" key="1">
    <citation type="journal article" date="2024" name="BMC Genomics">
        <title>Genome assembly of redclaw crayfish (Cherax quadricarinatus) provides insights into its immune adaptation and hypoxia tolerance.</title>
        <authorList>
            <person name="Liu Z."/>
            <person name="Zheng J."/>
            <person name="Li H."/>
            <person name="Fang K."/>
            <person name="Wang S."/>
            <person name="He J."/>
            <person name="Zhou D."/>
            <person name="Weng S."/>
            <person name="Chi M."/>
            <person name="Gu Z."/>
            <person name="He J."/>
            <person name="Li F."/>
            <person name="Wang M."/>
        </authorList>
    </citation>
    <scope>NUCLEOTIDE SEQUENCE [LARGE SCALE GENOMIC DNA]</scope>
    <source>
        <strain evidence="2">ZL_2023a</strain>
    </source>
</reference>
<proteinExistence type="predicted"/>
<keyword evidence="3" id="KW-1185">Reference proteome</keyword>
<dbReference type="AlphaFoldDB" id="A0AAW0WPP6"/>
<comment type="caution">
    <text evidence="2">The sequence shown here is derived from an EMBL/GenBank/DDBJ whole genome shotgun (WGS) entry which is preliminary data.</text>
</comment>
<organism evidence="2 3">
    <name type="scientific">Cherax quadricarinatus</name>
    <name type="common">Australian red claw crayfish</name>
    <dbReference type="NCBI Taxonomy" id="27406"/>
    <lineage>
        <taxon>Eukaryota</taxon>
        <taxon>Metazoa</taxon>
        <taxon>Ecdysozoa</taxon>
        <taxon>Arthropoda</taxon>
        <taxon>Crustacea</taxon>
        <taxon>Multicrustacea</taxon>
        <taxon>Malacostraca</taxon>
        <taxon>Eumalacostraca</taxon>
        <taxon>Eucarida</taxon>
        <taxon>Decapoda</taxon>
        <taxon>Pleocyemata</taxon>
        <taxon>Astacidea</taxon>
        <taxon>Parastacoidea</taxon>
        <taxon>Parastacidae</taxon>
        <taxon>Cherax</taxon>
    </lineage>
</organism>
<gene>
    <name evidence="2" type="ORF">OTU49_006942</name>
</gene>
<evidence type="ECO:0000313" key="3">
    <source>
        <dbReference type="Proteomes" id="UP001445076"/>
    </source>
</evidence>
<protein>
    <submittedName>
        <fullName evidence="2">Uncharacterized protein</fullName>
    </submittedName>
</protein>
<feature type="compositionally biased region" description="Polar residues" evidence="1">
    <location>
        <begin position="81"/>
        <end position="97"/>
    </location>
</feature>
<feature type="region of interest" description="Disordered" evidence="1">
    <location>
        <begin position="57"/>
        <end position="120"/>
    </location>
</feature>
<evidence type="ECO:0000256" key="1">
    <source>
        <dbReference type="SAM" id="MobiDB-lite"/>
    </source>
</evidence>